<organism evidence="3 4">
    <name type="scientific">Anaerococcus murdochii</name>
    <dbReference type="NCBI Taxonomy" id="411577"/>
    <lineage>
        <taxon>Bacteria</taxon>
        <taxon>Bacillati</taxon>
        <taxon>Bacillota</taxon>
        <taxon>Tissierellia</taxon>
        <taxon>Tissierellales</taxon>
        <taxon>Peptoniphilaceae</taxon>
        <taxon>Anaerococcus</taxon>
    </lineage>
</organism>
<evidence type="ECO:0000259" key="2">
    <source>
        <dbReference type="SMART" id="SM00287"/>
    </source>
</evidence>
<feature type="domain" description="SH3b" evidence="2">
    <location>
        <begin position="76"/>
        <end position="138"/>
    </location>
</feature>
<keyword evidence="4" id="KW-1185">Reference proteome</keyword>
<comment type="caution">
    <text evidence="3">The sequence shown here is derived from an EMBL/GenBank/DDBJ whole genome shotgun (WGS) entry which is preliminary data.</text>
</comment>
<proteinExistence type="predicted"/>
<evidence type="ECO:0000256" key="1">
    <source>
        <dbReference type="SAM" id="MobiDB-lite"/>
    </source>
</evidence>
<dbReference type="SMART" id="SM00287">
    <property type="entry name" value="SH3b"/>
    <property type="match status" value="1"/>
</dbReference>
<feature type="compositionally biased region" description="Basic and acidic residues" evidence="1">
    <location>
        <begin position="20"/>
        <end position="31"/>
    </location>
</feature>
<feature type="region of interest" description="Disordered" evidence="1">
    <location>
        <begin position="20"/>
        <end position="69"/>
    </location>
</feature>
<reference evidence="3 4" key="1">
    <citation type="submission" date="2021-08" db="EMBL/GenBank/DDBJ databases">
        <title>FDA dAtabase for Regulatory Grade micrObial Sequences (FDA-ARGOS): Supporting development and validation of Infectious Disease Dx tests.</title>
        <authorList>
            <person name="Sproer C."/>
            <person name="Gronow S."/>
            <person name="Severitt S."/>
            <person name="Schroder I."/>
            <person name="Tallon L."/>
            <person name="Sadzewicz L."/>
            <person name="Zhao X."/>
            <person name="Boylan J."/>
            <person name="Ott S."/>
            <person name="Bowen H."/>
            <person name="Vavikolanu K."/>
            <person name="Hazen T."/>
            <person name="Aluvathingal J."/>
            <person name="Nadendla S."/>
            <person name="Lowell S."/>
            <person name="Myers T."/>
            <person name="Yan Y."/>
            <person name="Sichtig H."/>
        </authorList>
    </citation>
    <scope>NUCLEOTIDE SEQUENCE [LARGE SCALE GENOMIC DNA]</scope>
    <source>
        <strain evidence="3 4">FDAARGOS_1460</strain>
    </source>
</reference>
<dbReference type="InterPro" id="IPR003646">
    <property type="entry name" value="SH3-like_bac-type"/>
</dbReference>
<dbReference type="EMBL" id="JAIPME010000002">
    <property type="protein sequence ID" value="MBZ2386787.1"/>
    <property type="molecule type" value="Genomic_DNA"/>
</dbReference>
<dbReference type="RefSeq" id="WP_223419224.1">
    <property type="nucleotide sequence ID" value="NZ_JAIPME010000002.1"/>
</dbReference>
<name>A0ABS7SZ26_9FIRM</name>
<accession>A0ABS7SZ26</accession>
<dbReference type="PROSITE" id="PS51257">
    <property type="entry name" value="PROKAR_LIPOPROTEIN"/>
    <property type="match status" value="1"/>
</dbReference>
<dbReference type="Proteomes" id="UP000734271">
    <property type="component" value="Unassembled WGS sequence"/>
</dbReference>
<dbReference type="Pfam" id="PF08239">
    <property type="entry name" value="SH3_3"/>
    <property type="match status" value="1"/>
</dbReference>
<protein>
    <submittedName>
        <fullName evidence="3">SH3 domain-containing protein</fullName>
    </submittedName>
</protein>
<evidence type="ECO:0000313" key="4">
    <source>
        <dbReference type="Proteomes" id="UP000734271"/>
    </source>
</evidence>
<sequence length="138" mass="15217">MKKISAILALGLILSLTGCKDDPYTSVRHPENSGTEVADEVKPSENTDENKENPENSDQREVGEKEISDQVREEITDGVEFRVEDTVNMRLAPSENSAIVAEVGPDDEILNLGETEGWTRVTVNGKTGYIRSDLLIKN</sequence>
<dbReference type="Gene3D" id="2.30.30.40">
    <property type="entry name" value="SH3 Domains"/>
    <property type="match status" value="1"/>
</dbReference>
<gene>
    <name evidence="3" type="ORF">K8P03_05775</name>
</gene>
<evidence type="ECO:0000313" key="3">
    <source>
        <dbReference type="EMBL" id="MBZ2386787.1"/>
    </source>
</evidence>
<feature type="compositionally biased region" description="Basic and acidic residues" evidence="1">
    <location>
        <begin position="39"/>
        <end position="69"/>
    </location>
</feature>